<feature type="transmembrane region" description="Helical" evidence="1">
    <location>
        <begin position="121"/>
        <end position="142"/>
    </location>
</feature>
<feature type="transmembrane region" description="Helical" evidence="1">
    <location>
        <begin position="39"/>
        <end position="72"/>
    </location>
</feature>
<dbReference type="Proteomes" id="UP001175271">
    <property type="component" value="Unassembled WGS sequence"/>
</dbReference>
<sequence>MWRPAYIAQYFIIIVVSIANIGLVFILQQRASLKAQCKGNNYLAVFFIAILLVSLSYLQYSIVWLVFTFNLVGDFPFSGELFMTSGNLTTSLRVFYDAVTIMMLCHRIVSIRVPLFKCKLNFFTVLFVPAIISLLLFITLIYDGVNVIAIRSATSSSKDCMQNLVQKCSAITTIYNQFFFLSRLISSILVVGFGLIFHLFYRQYKKQLMVIRKSKVNEFVISVFYLRVILEVIPFACDNILRRTADVNLSEYIGAYGALGGTLDVFFCICAYFIPMLRKMKNKAASRRISTVNGW</sequence>
<reference evidence="2" key="1">
    <citation type="submission" date="2023-06" db="EMBL/GenBank/DDBJ databases">
        <title>Genomic analysis of the entomopathogenic nematode Steinernema hermaphroditum.</title>
        <authorList>
            <person name="Schwarz E.M."/>
            <person name="Heppert J.K."/>
            <person name="Baniya A."/>
            <person name="Schwartz H.T."/>
            <person name="Tan C.-H."/>
            <person name="Antoshechkin I."/>
            <person name="Sternberg P.W."/>
            <person name="Goodrich-Blair H."/>
            <person name="Dillman A.R."/>
        </authorList>
    </citation>
    <scope>NUCLEOTIDE SEQUENCE</scope>
    <source>
        <strain evidence="2">PS9179</strain>
        <tissue evidence="2">Whole animal</tissue>
    </source>
</reference>
<name>A0AA39HPR3_9BILA</name>
<gene>
    <name evidence="2" type="ORF">QR680_004055</name>
</gene>
<protein>
    <submittedName>
        <fullName evidence="2">Uncharacterized protein</fullName>
    </submittedName>
</protein>
<evidence type="ECO:0000256" key="1">
    <source>
        <dbReference type="SAM" id="Phobius"/>
    </source>
</evidence>
<keyword evidence="1" id="KW-0472">Membrane</keyword>
<dbReference type="AlphaFoldDB" id="A0AA39HPR3"/>
<feature type="transmembrane region" description="Helical" evidence="1">
    <location>
        <begin position="92"/>
        <end position="109"/>
    </location>
</feature>
<proteinExistence type="predicted"/>
<feature type="transmembrane region" description="Helical" evidence="1">
    <location>
        <begin position="253"/>
        <end position="274"/>
    </location>
</feature>
<feature type="transmembrane region" description="Helical" evidence="1">
    <location>
        <begin position="222"/>
        <end position="241"/>
    </location>
</feature>
<keyword evidence="1" id="KW-1133">Transmembrane helix</keyword>
<accession>A0AA39HPR3</accession>
<organism evidence="2 3">
    <name type="scientific">Steinernema hermaphroditum</name>
    <dbReference type="NCBI Taxonomy" id="289476"/>
    <lineage>
        <taxon>Eukaryota</taxon>
        <taxon>Metazoa</taxon>
        <taxon>Ecdysozoa</taxon>
        <taxon>Nematoda</taxon>
        <taxon>Chromadorea</taxon>
        <taxon>Rhabditida</taxon>
        <taxon>Tylenchina</taxon>
        <taxon>Panagrolaimomorpha</taxon>
        <taxon>Strongyloidoidea</taxon>
        <taxon>Steinernematidae</taxon>
        <taxon>Steinernema</taxon>
    </lineage>
</organism>
<keyword evidence="1" id="KW-0812">Transmembrane</keyword>
<dbReference type="EMBL" id="JAUCMV010000003">
    <property type="protein sequence ID" value="KAK0408612.1"/>
    <property type="molecule type" value="Genomic_DNA"/>
</dbReference>
<keyword evidence="3" id="KW-1185">Reference proteome</keyword>
<evidence type="ECO:0000313" key="2">
    <source>
        <dbReference type="EMBL" id="KAK0408612.1"/>
    </source>
</evidence>
<evidence type="ECO:0000313" key="3">
    <source>
        <dbReference type="Proteomes" id="UP001175271"/>
    </source>
</evidence>
<feature type="transmembrane region" description="Helical" evidence="1">
    <location>
        <begin position="180"/>
        <end position="201"/>
    </location>
</feature>
<comment type="caution">
    <text evidence="2">The sequence shown here is derived from an EMBL/GenBank/DDBJ whole genome shotgun (WGS) entry which is preliminary data.</text>
</comment>
<feature type="transmembrane region" description="Helical" evidence="1">
    <location>
        <begin position="6"/>
        <end position="27"/>
    </location>
</feature>